<accession>A0A4S4ERX6</accession>
<gene>
    <name evidence="3" type="ORF">TEA_016250</name>
</gene>
<dbReference type="GO" id="GO:0000398">
    <property type="term" value="P:mRNA splicing, via spliceosome"/>
    <property type="evidence" value="ECO:0007669"/>
    <property type="project" value="InterPro"/>
</dbReference>
<dbReference type="STRING" id="542762.A0A4S4ERX6"/>
<feature type="region of interest" description="Disordered" evidence="1">
    <location>
        <begin position="131"/>
        <end position="209"/>
    </location>
</feature>
<dbReference type="InterPro" id="IPR040023">
    <property type="entry name" value="WBP4"/>
</dbReference>
<comment type="caution">
    <text evidence="3">The sequence shown here is derived from an EMBL/GenBank/DDBJ whole genome shotgun (WGS) entry which is preliminary data.</text>
</comment>
<feature type="compositionally biased region" description="Basic and acidic residues" evidence="1">
    <location>
        <begin position="170"/>
        <end position="202"/>
    </location>
</feature>
<reference evidence="3 4" key="1">
    <citation type="journal article" date="2018" name="Proc. Natl. Acad. Sci. U.S.A.">
        <title>Draft genome sequence of Camellia sinensis var. sinensis provides insights into the evolution of the tea genome and tea quality.</title>
        <authorList>
            <person name="Wei C."/>
            <person name="Yang H."/>
            <person name="Wang S."/>
            <person name="Zhao J."/>
            <person name="Liu C."/>
            <person name="Gao L."/>
            <person name="Xia E."/>
            <person name="Lu Y."/>
            <person name="Tai Y."/>
            <person name="She G."/>
            <person name="Sun J."/>
            <person name="Cao H."/>
            <person name="Tong W."/>
            <person name="Gao Q."/>
            <person name="Li Y."/>
            <person name="Deng W."/>
            <person name="Jiang X."/>
            <person name="Wang W."/>
            <person name="Chen Q."/>
            <person name="Zhang S."/>
            <person name="Li H."/>
            <person name="Wu J."/>
            <person name="Wang P."/>
            <person name="Li P."/>
            <person name="Shi C."/>
            <person name="Zheng F."/>
            <person name="Jian J."/>
            <person name="Huang B."/>
            <person name="Shan D."/>
            <person name="Shi M."/>
            <person name="Fang C."/>
            <person name="Yue Y."/>
            <person name="Li F."/>
            <person name="Li D."/>
            <person name="Wei S."/>
            <person name="Han B."/>
            <person name="Jiang C."/>
            <person name="Yin Y."/>
            <person name="Xia T."/>
            <person name="Zhang Z."/>
            <person name="Bennetzen J.L."/>
            <person name="Zhao S."/>
            <person name="Wan X."/>
        </authorList>
    </citation>
    <scope>NUCLEOTIDE SEQUENCE [LARGE SCALE GENOMIC DNA]</scope>
    <source>
        <strain evidence="4">cv. Shuchazao</strain>
        <tissue evidence="3">Leaf</tissue>
    </source>
</reference>
<dbReference type="PANTHER" id="PTHR13173:SF10">
    <property type="entry name" value="WW DOMAIN-BINDING PROTEIN 4"/>
    <property type="match status" value="1"/>
</dbReference>
<dbReference type="AlphaFoldDB" id="A0A4S4ERX6"/>
<evidence type="ECO:0000259" key="2">
    <source>
        <dbReference type="Pfam" id="PF17780"/>
    </source>
</evidence>
<proteinExistence type="predicted"/>
<organism evidence="3 4">
    <name type="scientific">Camellia sinensis var. sinensis</name>
    <name type="common">China tea</name>
    <dbReference type="NCBI Taxonomy" id="542762"/>
    <lineage>
        <taxon>Eukaryota</taxon>
        <taxon>Viridiplantae</taxon>
        <taxon>Streptophyta</taxon>
        <taxon>Embryophyta</taxon>
        <taxon>Tracheophyta</taxon>
        <taxon>Spermatophyta</taxon>
        <taxon>Magnoliopsida</taxon>
        <taxon>eudicotyledons</taxon>
        <taxon>Gunneridae</taxon>
        <taxon>Pentapetalae</taxon>
        <taxon>asterids</taxon>
        <taxon>Ericales</taxon>
        <taxon>Theaceae</taxon>
        <taxon>Camellia</taxon>
    </lineage>
</organism>
<name>A0A4S4ERX6_CAMSN</name>
<dbReference type="Pfam" id="PF17780">
    <property type="entry name" value="OCRE"/>
    <property type="match status" value="1"/>
</dbReference>
<dbReference type="Proteomes" id="UP000306102">
    <property type="component" value="Unassembled WGS sequence"/>
</dbReference>
<evidence type="ECO:0000256" key="1">
    <source>
        <dbReference type="SAM" id="MobiDB-lite"/>
    </source>
</evidence>
<dbReference type="EMBL" id="SDRB02002362">
    <property type="protein sequence ID" value="THG19559.1"/>
    <property type="molecule type" value="Genomic_DNA"/>
</dbReference>
<feature type="domain" description="OCRE" evidence="2">
    <location>
        <begin position="57"/>
        <end position="96"/>
    </location>
</feature>
<dbReference type="GO" id="GO:0071011">
    <property type="term" value="C:precatalytic spliceosome"/>
    <property type="evidence" value="ECO:0007669"/>
    <property type="project" value="TreeGrafter"/>
</dbReference>
<keyword evidence="4" id="KW-1185">Reference proteome</keyword>
<protein>
    <recommendedName>
        <fullName evidence="2">OCRE domain-containing protein</fullName>
    </recommendedName>
</protein>
<sequence>MKFRVKYDLLATDVDALLVKASCIYQKDISAFREARDSNAHALVAQEDGQGSAISGEEWVYDSSSGYYCNQNNGCFYDPNSLFYYTDALGRWVTRENAFAASRASSNLASKKPILKKPLSALEGRSALENKGAAKSQNGALPGPVVSAPLNPKRSIKGAPSSLTVNKRKRQDEKPKVLPEEEVVALKKKEAARKRVEEREKSLLGLYRQ</sequence>
<evidence type="ECO:0000313" key="4">
    <source>
        <dbReference type="Proteomes" id="UP000306102"/>
    </source>
</evidence>
<evidence type="ECO:0000313" key="3">
    <source>
        <dbReference type="EMBL" id="THG19559.1"/>
    </source>
</evidence>
<dbReference type="PANTHER" id="PTHR13173">
    <property type="entry name" value="WW DOMAIN BINDING PROTEIN 4"/>
    <property type="match status" value="1"/>
</dbReference>
<dbReference type="InterPro" id="IPR041591">
    <property type="entry name" value="OCRE"/>
</dbReference>
<dbReference type="GO" id="GO:0003723">
    <property type="term" value="F:RNA binding"/>
    <property type="evidence" value="ECO:0007669"/>
    <property type="project" value="TreeGrafter"/>
</dbReference>